<evidence type="ECO:0000313" key="2">
    <source>
        <dbReference type="Proteomes" id="UP001293593"/>
    </source>
</evidence>
<organism evidence="1 2">
    <name type="scientific">Acacia crassicarpa</name>
    <name type="common">northern wattle</name>
    <dbReference type="NCBI Taxonomy" id="499986"/>
    <lineage>
        <taxon>Eukaryota</taxon>
        <taxon>Viridiplantae</taxon>
        <taxon>Streptophyta</taxon>
        <taxon>Embryophyta</taxon>
        <taxon>Tracheophyta</taxon>
        <taxon>Spermatophyta</taxon>
        <taxon>Magnoliopsida</taxon>
        <taxon>eudicotyledons</taxon>
        <taxon>Gunneridae</taxon>
        <taxon>Pentapetalae</taxon>
        <taxon>rosids</taxon>
        <taxon>fabids</taxon>
        <taxon>Fabales</taxon>
        <taxon>Fabaceae</taxon>
        <taxon>Caesalpinioideae</taxon>
        <taxon>mimosoid clade</taxon>
        <taxon>Acacieae</taxon>
        <taxon>Acacia</taxon>
    </lineage>
</organism>
<keyword evidence="2" id="KW-1185">Reference proteome</keyword>
<accession>A0AAE1MXS1</accession>
<evidence type="ECO:0000313" key="1">
    <source>
        <dbReference type="EMBL" id="KAK4279315.1"/>
    </source>
</evidence>
<dbReference type="EMBL" id="JAWXYG010000002">
    <property type="protein sequence ID" value="KAK4279315.1"/>
    <property type="molecule type" value="Genomic_DNA"/>
</dbReference>
<dbReference type="Proteomes" id="UP001293593">
    <property type="component" value="Unassembled WGS sequence"/>
</dbReference>
<dbReference type="AlphaFoldDB" id="A0AAE1MXS1"/>
<reference evidence="1" key="1">
    <citation type="submission" date="2023-10" db="EMBL/GenBank/DDBJ databases">
        <title>Chromosome-level genome of the transformable northern wattle, Acacia crassicarpa.</title>
        <authorList>
            <person name="Massaro I."/>
            <person name="Sinha N.R."/>
            <person name="Poethig S."/>
            <person name="Leichty A.R."/>
        </authorList>
    </citation>
    <scope>NUCLEOTIDE SEQUENCE</scope>
    <source>
        <strain evidence="1">Acra3RX</strain>
        <tissue evidence="1">Leaf</tissue>
    </source>
</reference>
<comment type="caution">
    <text evidence="1">The sequence shown here is derived from an EMBL/GenBank/DDBJ whole genome shotgun (WGS) entry which is preliminary data.</text>
</comment>
<name>A0AAE1MXS1_9FABA</name>
<gene>
    <name evidence="1" type="ORF">QN277_011113</name>
</gene>
<protein>
    <submittedName>
        <fullName evidence="1">Uncharacterized protein</fullName>
    </submittedName>
</protein>
<proteinExistence type="predicted"/>
<sequence length="34" mass="3802">MVKVIFKIELVDDSIKRKVMKGVSGLPGVESVWI</sequence>
<dbReference type="Gene3D" id="3.30.70.100">
    <property type="match status" value="1"/>
</dbReference>